<accession>A0A3N2BY88</accession>
<evidence type="ECO:0000313" key="3">
    <source>
        <dbReference type="Proteomes" id="UP000266915"/>
    </source>
</evidence>
<gene>
    <name evidence="2" type="ORF">EDD42_0267</name>
</gene>
<dbReference type="AlphaFoldDB" id="A0A3N2BY88"/>
<dbReference type="Proteomes" id="UP000266915">
    <property type="component" value="Unassembled WGS sequence"/>
</dbReference>
<sequence length="231" mass="24774">MTGTSNTPRLRAPSRTARAVTLVLAGLGLTGALTGCTDTQPTVIPTPEIVWQDGITPTSPLEAEHLVNVAREADIGKAMASNSGDFTIAQLTDNWDHDYVEHISRSYAGQGKHPIVYPGPEPWTPTRIIEEDTAHAVVEVCAITPGYGRVKGTVNPGGQYNRGRASLLRLELVRVDGQWKRTIDGEYSGGDFGPCDGSSIPVGYFRPAPELPDTPVDAPLPTPTDDEPVHR</sequence>
<keyword evidence="3" id="KW-1185">Reference proteome</keyword>
<dbReference type="EMBL" id="RKHL01000001">
    <property type="protein sequence ID" value="ROR80230.1"/>
    <property type="molecule type" value="Genomic_DNA"/>
</dbReference>
<reference evidence="2 3" key="1">
    <citation type="submission" date="2018-11" db="EMBL/GenBank/DDBJ databases">
        <title>Sequencing the genomes of 1000 actinobacteria strains.</title>
        <authorList>
            <person name="Klenk H.-P."/>
        </authorList>
    </citation>
    <scope>NUCLEOTIDE SEQUENCE [LARGE SCALE GENOMIC DNA]</scope>
    <source>
        <strain evidence="2 3">DSM 14012</strain>
    </source>
</reference>
<comment type="caution">
    <text evidence="2">The sequence shown here is derived from an EMBL/GenBank/DDBJ whole genome shotgun (WGS) entry which is preliminary data.</text>
</comment>
<protein>
    <submittedName>
        <fullName evidence="2">Uncharacterized protein</fullName>
    </submittedName>
</protein>
<evidence type="ECO:0000313" key="2">
    <source>
        <dbReference type="EMBL" id="ROR80230.1"/>
    </source>
</evidence>
<dbReference type="RefSeq" id="WP_085514275.1">
    <property type="nucleotide sequence ID" value="NZ_FXAP01000008.1"/>
</dbReference>
<feature type="region of interest" description="Disordered" evidence="1">
    <location>
        <begin position="203"/>
        <end position="231"/>
    </location>
</feature>
<organism evidence="2 3">
    <name type="scientific">Plantibacter flavus</name>
    <dbReference type="NCBI Taxonomy" id="150123"/>
    <lineage>
        <taxon>Bacteria</taxon>
        <taxon>Bacillati</taxon>
        <taxon>Actinomycetota</taxon>
        <taxon>Actinomycetes</taxon>
        <taxon>Micrococcales</taxon>
        <taxon>Microbacteriaceae</taxon>
        <taxon>Plantibacter</taxon>
    </lineage>
</organism>
<evidence type="ECO:0000256" key="1">
    <source>
        <dbReference type="SAM" id="MobiDB-lite"/>
    </source>
</evidence>
<proteinExistence type="predicted"/>
<name>A0A3N2BY88_9MICO</name>